<feature type="domain" description="GFO/IDH/MocA-like oxidoreductase" evidence="2">
    <location>
        <begin position="133"/>
        <end position="254"/>
    </location>
</feature>
<dbReference type="Pfam" id="PF01408">
    <property type="entry name" value="GFO_IDH_MocA"/>
    <property type="match status" value="1"/>
</dbReference>
<organism evidence="3 4">
    <name type="scientific">Azospirillum oleiclasticum</name>
    <dbReference type="NCBI Taxonomy" id="2735135"/>
    <lineage>
        <taxon>Bacteria</taxon>
        <taxon>Pseudomonadati</taxon>
        <taxon>Pseudomonadota</taxon>
        <taxon>Alphaproteobacteria</taxon>
        <taxon>Rhodospirillales</taxon>
        <taxon>Azospirillaceae</taxon>
        <taxon>Azospirillum</taxon>
    </lineage>
</organism>
<dbReference type="RefSeq" id="WP_180284294.1">
    <property type="nucleotide sequence ID" value="NZ_JABFDB010000019.1"/>
</dbReference>
<dbReference type="Gene3D" id="3.30.360.10">
    <property type="entry name" value="Dihydrodipicolinate Reductase, domain 2"/>
    <property type="match status" value="1"/>
</dbReference>
<reference evidence="3 4" key="1">
    <citation type="submission" date="2020-05" db="EMBL/GenBank/DDBJ databases">
        <title>Azospirillum oleiclasticum sp. nov, a nitrogen-fixing and heavy crude oil-emulsifying bacterium isolated from the crude oil of Yumen Oilfield.</title>
        <authorList>
            <person name="Wu D."/>
            <person name="Cai M."/>
            <person name="Zhang X."/>
        </authorList>
    </citation>
    <scope>NUCLEOTIDE SEQUENCE [LARGE SCALE GENOMIC DNA]</scope>
    <source>
        <strain evidence="3 4">ROY-1-1-2</strain>
    </source>
</reference>
<dbReference type="InterPro" id="IPR052515">
    <property type="entry name" value="Gfo/Idh/MocA_Oxidoreductase"/>
</dbReference>
<protein>
    <submittedName>
        <fullName evidence="3">Gfo/Idh/MocA family oxidoreductase</fullName>
    </submittedName>
</protein>
<evidence type="ECO:0000313" key="3">
    <source>
        <dbReference type="EMBL" id="NYZ22522.1"/>
    </source>
</evidence>
<keyword evidence="4" id="KW-1185">Reference proteome</keyword>
<dbReference type="InterPro" id="IPR036291">
    <property type="entry name" value="NAD(P)-bd_dom_sf"/>
</dbReference>
<dbReference type="InterPro" id="IPR000683">
    <property type="entry name" value="Gfo/Idh/MocA-like_OxRdtase_N"/>
</dbReference>
<comment type="caution">
    <text evidence="3">The sequence shown here is derived from an EMBL/GenBank/DDBJ whole genome shotgun (WGS) entry which is preliminary data.</text>
</comment>
<sequence>MTHRIAVVGLGLALAPHAASLKDLAGRVEVAAAVSRDPARRAAFAAAWPEVPLLDDVEPVLADPSIRSVILLTPPTTHLDLVRRCAAAGKHVLLEKPIEVTPDRAEQAVRAMEEAGLTLGVVLQHRFRPAAVALADAIEGGGLGRLLSGSVRIRWWRDDAYYAQPGRGMKARDGGGVLLTQAIHTLDLFLTLIGPVEEVFAYARTSGLRPIDTEDMVSGVLRTRAGAIATIDADTVSYPGFPERIELAFERGTAVLEGGLLRIHHKDGTLTETGTAEAMGSGTNVIGFAHDAHRAVIADFLDAVETGRPPRASGRSALPVHRAIAALLQSSADGKPSTL</sequence>
<dbReference type="PANTHER" id="PTHR43249">
    <property type="entry name" value="UDP-N-ACETYL-2-AMINO-2-DEOXY-D-GLUCURONATE OXIDASE"/>
    <property type="match status" value="1"/>
</dbReference>
<dbReference type="Gene3D" id="3.40.50.720">
    <property type="entry name" value="NAD(P)-binding Rossmann-like Domain"/>
    <property type="match status" value="1"/>
</dbReference>
<dbReference type="SUPFAM" id="SSF51735">
    <property type="entry name" value="NAD(P)-binding Rossmann-fold domains"/>
    <property type="match status" value="1"/>
</dbReference>
<accession>A0ABX2TH83</accession>
<dbReference type="SUPFAM" id="SSF55347">
    <property type="entry name" value="Glyceraldehyde-3-phosphate dehydrogenase-like, C-terminal domain"/>
    <property type="match status" value="1"/>
</dbReference>
<evidence type="ECO:0000313" key="4">
    <source>
        <dbReference type="Proteomes" id="UP000584642"/>
    </source>
</evidence>
<evidence type="ECO:0000259" key="1">
    <source>
        <dbReference type="Pfam" id="PF01408"/>
    </source>
</evidence>
<dbReference type="Proteomes" id="UP000584642">
    <property type="component" value="Unassembled WGS sequence"/>
</dbReference>
<dbReference type="Pfam" id="PF22725">
    <property type="entry name" value="GFO_IDH_MocA_C3"/>
    <property type="match status" value="1"/>
</dbReference>
<dbReference type="PANTHER" id="PTHR43249:SF1">
    <property type="entry name" value="D-GLUCOSIDE 3-DEHYDROGENASE"/>
    <property type="match status" value="1"/>
</dbReference>
<proteinExistence type="predicted"/>
<name>A0ABX2TH83_9PROT</name>
<gene>
    <name evidence="3" type="ORF">HND93_22665</name>
</gene>
<dbReference type="InterPro" id="IPR055170">
    <property type="entry name" value="GFO_IDH_MocA-like_dom"/>
</dbReference>
<feature type="domain" description="Gfo/Idh/MocA-like oxidoreductase N-terminal" evidence="1">
    <location>
        <begin position="4"/>
        <end position="121"/>
    </location>
</feature>
<evidence type="ECO:0000259" key="2">
    <source>
        <dbReference type="Pfam" id="PF22725"/>
    </source>
</evidence>
<dbReference type="EMBL" id="JABFDB010000019">
    <property type="protein sequence ID" value="NYZ22522.1"/>
    <property type="molecule type" value="Genomic_DNA"/>
</dbReference>